<evidence type="ECO:0000313" key="2">
    <source>
        <dbReference type="Proteomes" id="UP000050425"/>
    </source>
</evidence>
<sequence>MKFASEPRLACLIAELDFANGGILPYVLSSLLEASTDAQDRENCSSAPE</sequence>
<comment type="caution">
    <text evidence="1">The sequence shown here is derived from an EMBL/GenBank/DDBJ whole genome shotgun (WGS) entry which is preliminary data.</text>
</comment>
<accession>A0A0P9JMY3</accession>
<dbReference type="AlphaFoldDB" id="A0A0P9JMY3"/>
<dbReference type="PATRIC" id="fig|251702.3.peg.3481"/>
<protein>
    <submittedName>
        <fullName evidence="1">Uncharacterized protein</fullName>
    </submittedName>
</protein>
<reference evidence="1 2" key="1">
    <citation type="submission" date="2015-09" db="EMBL/GenBank/DDBJ databases">
        <title>Genome announcement of multiple Pseudomonas syringae strains.</title>
        <authorList>
            <person name="Thakur S."/>
            <person name="Wang P.W."/>
            <person name="Gong Y."/>
            <person name="Weir B.S."/>
            <person name="Guttman D.S."/>
        </authorList>
    </citation>
    <scope>NUCLEOTIDE SEQUENCE [LARGE SCALE GENOMIC DNA]</scope>
    <source>
        <strain evidence="1 2">ICMP4303</strain>
    </source>
</reference>
<evidence type="ECO:0000313" key="1">
    <source>
        <dbReference type="EMBL" id="KPW52093.1"/>
    </source>
</evidence>
<gene>
    <name evidence="1" type="ORF">ALO88_101885</name>
</gene>
<dbReference type="EMBL" id="LJPT01000018">
    <property type="protein sequence ID" value="KPW52093.1"/>
    <property type="molecule type" value="Genomic_DNA"/>
</dbReference>
<proteinExistence type="predicted"/>
<name>A0A0P9JMY3_9PSED</name>
<dbReference type="Proteomes" id="UP000050425">
    <property type="component" value="Unassembled WGS sequence"/>
</dbReference>
<organism evidence="1 2">
    <name type="scientific">Pseudomonas syringae pv. antirrhini</name>
    <dbReference type="NCBI Taxonomy" id="251702"/>
    <lineage>
        <taxon>Bacteria</taxon>
        <taxon>Pseudomonadati</taxon>
        <taxon>Pseudomonadota</taxon>
        <taxon>Gammaproteobacteria</taxon>
        <taxon>Pseudomonadales</taxon>
        <taxon>Pseudomonadaceae</taxon>
        <taxon>Pseudomonas</taxon>
    </lineage>
</organism>